<dbReference type="EMBL" id="JBHSZH010000005">
    <property type="protein sequence ID" value="MFC7080824.1"/>
    <property type="molecule type" value="Genomic_DNA"/>
</dbReference>
<protein>
    <submittedName>
        <fullName evidence="2">Carboxypeptidase-like regulatory domain-containing protein</fullName>
    </submittedName>
</protein>
<feature type="compositionally biased region" description="Low complexity" evidence="1">
    <location>
        <begin position="202"/>
        <end position="246"/>
    </location>
</feature>
<gene>
    <name evidence="2" type="ORF">ACFQJ6_12605</name>
</gene>
<organism evidence="2 3">
    <name type="scientific">Halorussus caseinilyticus</name>
    <dbReference type="NCBI Taxonomy" id="3034025"/>
    <lineage>
        <taxon>Archaea</taxon>
        <taxon>Methanobacteriati</taxon>
        <taxon>Methanobacteriota</taxon>
        <taxon>Stenosarchaea group</taxon>
        <taxon>Halobacteria</taxon>
        <taxon>Halobacteriales</taxon>
        <taxon>Haladaptataceae</taxon>
        <taxon>Halorussus</taxon>
    </lineage>
</organism>
<feature type="compositionally biased region" description="Polar residues" evidence="1">
    <location>
        <begin position="105"/>
        <end position="114"/>
    </location>
</feature>
<dbReference type="AlphaFoldDB" id="A0ABD5WJX3"/>
<keyword evidence="3" id="KW-1185">Reference proteome</keyword>
<proteinExistence type="predicted"/>
<comment type="caution">
    <text evidence="2">The sequence shown here is derived from an EMBL/GenBank/DDBJ whole genome shotgun (WGS) entry which is preliminary data.</text>
</comment>
<dbReference type="SUPFAM" id="SSF49478">
    <property type="entry name" value="Cna protein B-type domain"/>
    <property type="match status" value="1"/>
</dbReference>
<evidence type="ECO:0000313" key="2">
    <source>
        <dbReference type="EMBL" id="MFC7080824.1"/>
    </source>
</evidence>
<feature type="compositionally biased region" description="Low complexity" evidence="1">
    <location>
        <begin position="127"/>
        <end position="153"/>
    </location>
</feature>
<evidence type="ECO:0000313" key="3">
    <source>
        <dbReference type="Proteomes" id="UP001596407"/>
    </source>
</evidence>
<feature type="compositionally biased region" description="Gly residues" evidence="1">
    <location>
        <begin position="154"/>
        <end position="169"/>
    </location>
</feature>
<name>A0ABD5WJX3_9EURY</name>
<dbReference type="Proteomes" id="UP001596407">
    <property type="component" value="Unassembled WGS sequence"/>
</dbReference>
<accession>A0ABD5WJX3</accession>
<evidence type="ECO:0000256" key="1">
    <source>
        <dbReference type="SAM" id="MobiDB-lite"/>
    </source>
</evidence>
<sequence length="301" mass="29907">MLPRNSDLDRRWPRRIGLLFAVAVVAAVVGVGLGGGVPGPPHRLYGTVTDQNGTALAGATVEVVYGGQTVATATANASGFYDVSVEDPDVDKSGETLALYVNGNSTGATTTWESAASERRDLTGTASNGTYNPTTTPTTTAATTTSTTTTTNGGSNGGGNPGGSNGGSPAGSENDATDPDRSTPGDDSTPDGTVSATGTEGPATNRTATTDPAPDATTASETPDATTTVGTTTDATTGEATGDATTFPDSPAVAAVGGAALFALVPRERWGFRSSSGSALNHHQIVLTPLFGIKISLAIQG</sequence>
<reference evidence="2 3" key="1">
    <citation type="journal article" date="2019" name="Int. J. Syst. Evol. Microbiol.">
        <title>The Global Catalogue of Microorganisms (GCM) 10K type strain sequencing project: providing services to taxonomists for standard genome sequencing and annotation.</title>
        <authorList>
            <consortium name="The Broad Institute Genomics Platform"/>
            <consortium name="The Broad Institute Genome Sequencing Center for Infectious Disease"/>
            <person name="Wu L."/>
            <person name="Ma J."/>
        </authorList>
    </citation>
    <scope>NUCLEOTIDE SEQUENCE [LARGE SCALE GENOMIC DNA]</scope>
    <source>
        <strain evidence="2 3">DT72</strain>
    </source>
</reference>
<dbReference type="RefSeq" id="WP_382209871.1">
    <property type="nucleotide sequence ID" value="NZ_JBHSZH010000005.1"/>
</dbReference>
<feature type="region of interest" description="Disordered" evidence="1">
    <location>
        <begin position="105"/>
        <end position="246"/>
    </location>
</feature>